<feature type="transmembrane region" description="Helical" evidence="1">
    <location>
        <begin position="346"/>
        <end position="367"/>
    </location>
</feature>
<evidence type="ECO:0000313" key="2">
    <source>
        <dbReference type="EMBL" id="GAA3918803.1"/>
    </source>
</evidence>
<feature type="transmembrane region" description="Helical" evidence="1">
    <location>
        <begin position="280"/>
        <end position="296"/>
    </location>
</feature>
<feature type="transmembrane region" description="Helical" evidence="1">
    <location>
        <begin position="308"/>
        <end position="325"/>
    </location>
</feature>
<feature type="transmembrane region" description="Helical" evidence="1">
    <location>
        <begin position="248"/>
        <end position="268"/>
    </location>
</feature>
<name>A0ABP7MEW3_9GAMM</name>
<feature type="transmembrane region" description="Helical" evidence="1">
    <location>
        <begin position="373"/>
        <end position="392"/>
    </location>
</feature>
<dbReference type="EMBL" id="BAABBN010000004">
    <property type="protein sequence ID" value="GAA3918803.1"/>
    <property type="molecule type" value="Genomic_DNA"/>
</dbReference>
<dbReference type="Proteomes" id="UP001501565">
    <property type="component" value="Unassembled WGS sequence"/>
</dbReference>
<feature type="transmembrane region" description="Helical" evidence="1">
    <location>
        <begin position="37"/>
        <end position="58"/>
    </location>
</feature>
<keyword evidence="3" id="KW-1185">Reference proteome</keyword>
<feature type="transmembrane region" description="Helical" evidence="1">
    <location>
        <begin position="219"/>
        <end position="242"/>
    </location>
</feature>
<accession>A0ABP7MEW3</accession>
<dbReference type="SUPFAM" id="SSF103473">
    <property type="entry name" value="MFS general substrate transporter"/>
    <property type="match status" value="1"/>
</dbReference>
<keyword evidence="1" id="KW-0812">Transmembrane</keyword>
<feature type="transmembrane region" description="Helical" evidence="1">
    <location>
        <begin position="137"/>
        <end position="155"/>
    </location>
</feature>
<evidence type="ECO:0000256" key="1">
    <source>
        <dbReference type="SAM" id="Phobius"/>
    </source>
</evidence>
<proteinExistence type="predicted"/>
<sequence length="414" mass="46874">MSYLSARFFQFAGVHSFLIGLLPFFIPVLLWQNKESIGNVALFIALTGLGFVVSLSLWERLFIKAHWRLLIALSLVFELLLVSVLMASEGLLLIVVAALLNGAYNCFYWTTQRVMFSAMTAEHEQTRNKTGKAFGDFQILVVVLLKLGILAGAFLLEQGDIHWVVLTSLLITLVSGVWFCRSSVADRLAGVNELLNVERAENLKPLSSFRFRDNHNSAIIFYLDGVFLFLESYFWVLSLFLITQENVMNLGLVVVTLTVFLSVVFFLIKNKIDALNPQKVFVIAVGMYAISWLLRAELDMDMAEYWKYPAIVLIAFLTTFFRLSFNKRFFDIARKQKALPYLLSKSYLSQAGIAIFFGGLACLAYSLKDTAELLTLVYWVAVPASLVYWAYLSPEKALKPTHRTEKLAVKRVQS</sequence>
<evidence type="ECO:0000313" key="3">
    <source>
        <dbReference type="Proteomes" id="UP001501565"/>
    </source>
</evidence>
<reference evidence="3" key="1">
    <citation type="journal article" date="2019" name="Int. J. Syst. Evol. Microbiol.">
        <title>The Global Catalogue of Microorganisms (GCM) 10K type strain sequencing project: providing services to taxonomists for standard genome sequencing and annotation.</title>
        <authorList>
            <consortium name="The Broad Institute Genomics Platform"/>
            <consortium name="The Broad Institute Genome Sequencing Center for Infectious Disease"/>
            <person name="Wu L."/>
            <person name="Ma J."/>
        </authorList>
    </citation>
    <scope>NUCLEOTIDE SEQUENCE [LARGE SCALE GENOMIC DNA]</scope>
    <source>
        <strain evidence="3">JCM 17551</strain>
    </source>
</reference>
<organism evidence="2 3">
    <name type="scientific">Litoribacillus peritrichatus</name>
    <dbReference type="NCBI Taxonomy" id="718191"/>
    <lineage>
        <taxon>Bacteria</taxon>
        <taxon>Pseudomonadati</taxon>
        <taxon>Pseudomonadota</taxon>
        <taxon>Gammaproteobacteria</taxon>
        <taxon>Oceanospirillales</taxon>
        <taxon>Oceanospirillaceae</taxon>
        <taxon>Litoribacillus</taxon>
    </lineage>
</organism>
<evidence type="ECO:0008006" key="4">
    <source>
        <dbReference type="Google" id="ProtNLM"/>
    </source>
</evidence>
<comment type="caution">
    <text evidence="2">The sequence shown here is derived from an EMBL/GenBank/DDBJ whole genome shotgun (WGS) entry which is preliminary data.</text>
</comment>
<keyword evidence="1" id="KW-1133">Transmembrane helix</keyword>
<feature type="transmembrane region" description="Helical" evidence="1">
    <location>
        <begin position="12"/>
        <end position="31"/>
    </location>
</feature>
<keyword evidence="1" id="KW-0472">Membrane</keyword>
<dbReference type="RefSeq" id="WP_344796609.1">
    <property type="nucleotide sequence ID" value="NZ_BAABBN010000004.1"/>
</dbReference>
<feature type="transmembrane region" description="Helical" evidence="1">
    <location>
        <begin position="161"/>
        <end position="180"/>
    </location>
</feature>
<feature type="transmembrane region" description="Helical" evidence="1">
    <location>
        <begin position="91"/>
        <end position="110"/>
    </location>
</feature>
<protein>
    <recommendedName>
        <fullName evidence="4">MFS transporter</fullName>
    </recommendedName>
</protein>
<gene>
    <name evidence="2" type="ORF">GCM10022277_12610</name>
</gene>
<dbReference type="InterPro" id="IPR036259">
    <property type="entry name" value="MFS_trans_sf"/>
</dbReference>
<feature type="transmembrane region" description="Helical" evidence="1">
    <location>
        <begin position="65"/>
        <end position="85"/>
    </location>
</feature>